<name>Q7UL01_RHOBA</name>
<keyword evidence="2" id="KW-1185">Reference proteome</keyword>
<organism evidence="1 2">
    <name type="scientific">Rhodopirellula baltica (strain DSM 10527 / NCIMB 13988 / SH1)</name>
    <dbReference type="NCBI Taxonomy" id="243090"/>
    <lineage>
        <taxon>Bacteria</taxon>
        <taxon>Pseudomonadati</taxon>
        <taxon>Planctomycetota</taxon>
        <taxon>Planctomycetia</taxon>
        <taxon>Pirellulales</taxon>
        <taxon>Pirellulaceae</taxon>
        <taxon>Rhodopirellula</taxon>
    </lineage>
</organism>
<evidence type="ECO:0000313" key="2">
    <source>
        <dbReference type="Proteomes" id="UP000001025"/>
    </source>
</evidence>
<protein>
    <submittedName>
        <fullName evidence="1">Uncharacterized protein</fullName>
    </submittedName>
</protein>
<dbReference type="Proteomes" id="UP000001025">
    <property type="component" value="Chromosome"/>
</dbReference>
<sequence>MLAGRYLIELARVGLIDASLCSKASAGMPCETWPTWCTNAVAGFAKNSECNKTFESGFLTNPATFRLMLELMSRWR</sequence>
<dbReference type="InParanoid" id="Q7UL01"/>
<dbReference type="AlphaFoldDB" id="Q7UL01"/>
<dbReference type="EnsemblBacteria" id="CAD76479">
    <property type="protein sequence ID" value="CAD76479"/>
    <property type="gene ID" value="RB9830"/>
</dbReference>
<dbReference type="STRING" id="243090.RB9830"/>
<dbReference type="EMBL" id="BX294150">
    <property type="protein sequence ID" value="CAD76479.1"/>
    <property type="molecule type" value="Genomic_DNA"/>
</dbReference>
<gene>
    <name evidence="1" type="ordered locus">RB9830</name>
</gene>
<dbReference type="HOGENOM" id="CLU_2652063_0_0_0"/>
<dbReference type="KEGG" id="rba:RB9830"/>
<reference evidence="1 2" key="1">
    <citation type="journal article" date="2003" name="Proc. Natl. Acad. Sci. U.S.A.">
        <title>Complete genome sequence of the marine planctomycete Pirellula sp. strain 1.</title>
        <authorList>
            <person name="Gloeckner F.O."/>
            <person name="Kube M."/>
            <person name="Bauer M."/>
            <person name="Teeling H."/>
            <person name="Lombardot T."/>
            <person name="Ludwig W."/>
            <person name="Gade D."/>
            <person name="Beck A."/>
            <person name="Borzym K."/>
            <person name="Heitmann K."/>
            <person name="Rabus R."/>
            <person name="Schlesner H."/>
            <person name="Amann R."/>
            <person name="Reinhardt R."/>
        </authorList>
    </citation>
    <scope>NUCLEOTIDE SEQUENCE [LARGE SCALE GENOMIC DNA]</scope>
    <source>
        <strain evidence="2">DSM 10527 / NCIMB 13988 / SH1</strain>
    </source>
</reference>
<proteinExistence type="predicted"/>
<accession>Q7UL01</accession>
<evidence type="ECO:0000313" key="1">
    <source>
        <dbReference type="EMBL" id="CAD76479.1"/>
    </source>
</evidence>